<dbReference type="STRING" id="342108.amb3292"/>
<dbReference type="HOGENOM" id="CLU_180796_5_2_5"/>
<dbReference type="PANTHER" id="PTHR36508">
    <property type="entry name" value="PROTEIN SLYX"/>
    <property type="match status" value="1"/>
</dbReference>
<dbReference type="PANTHER" id="PTHR36508:SF1">
    <property type="entry name" value="PROTEIN SLYX"/>
    <property type="match status" value="1"/>
</dbReference>
<evidence type="ECO:0000313" key="2">
    <source>
        <dbReference type="EMBL" id="BAE52096.1"/>
    </source>
</evidence>
<dbReference type="Proteomes" id="UP000007058">
    <property type="component" value="Chromosome"/>
</dbReference>
<accession>Q2W229</accession>
<keyword evidence="3" id="KW-1185">Reference proteome</keyword>
<dbReference type="AlphaFoldDB" id="Q2W229"/>
<evidence type="ECO:0000313" key="3">
    <source>
        <dbReference type="Proteomes" id="UP000007058"/>
    </source>
</evidence>
<reference evidence="2 3" key="1">
    <citation type="journal article" date="2005" name="DNA Res.">
        <title>Complete genome sequence of the facultative anaerobic magnetotactic bacterium Magnetospirillum sp. strain AMB-1.</title>
        <authorList>
            <person name="Matsunaga T."/>
            <person name="Okamura Y."/>
            <person name="Fukuda Y."/>
            <person name="Wahyudi A.T."/>
            <person name="Murase Y."/>
            <person name="Takeyama H."/>
        </authorList>
    </citation>
    <scope>NUCLEOTIDE SEQUENCE [LARGE SCALE GENOMIC DNA]</scope>
    <source>
        <strain evidence="3">ATCC 700264 / AMB-1</strain>
    </source>
</reference>
<dbReference type="Pfam" id="PF04102">
    <property type="entry name" value="SlyX"/>
    <property type="match status" value="1"/>
</dbReference>
<proteinExistence type="predicted"/>
<protein>
    <submittedName>
        <fullName evidence="2">Uncharacterized protein conserved in bacteria</fullName>
    </submittedName>
</protein>
<dbReference type="RefSeq" id="WP_011385654.1">
    <property type="nucleotide sequence ID" value="NC_007626.1"/>
</dbReference>
<evidence type="ECO:0000256" key="1">
    <source>
        <dbReference type="SAM" id="MobiDB-lite"/>
    </source>
</evidence>
<dbReference type="KEGG" id="mag:amb3292"/>
<gene>
    <name evidence="2" type="ordered locus">amb3292</name>
</gene>
<feature type="region of interest" description="Disordered" evidence="1">
    <location>
        <begin position="54"/>
        <end position="74"/>
    </location>
</feature>
<dbReference type="EMBL" id="AP007255">
    <property type="protein sequence ID" value="BAE52096.1"/>
    <property type="molecule type" value="Genomic_DNA"/>
</dbReference>
<name>Q2W229_PARM1</name>
<dbReference type="InterPro" id="IPR007236">
    <property type="entry name" value="SlyX"/>
</dbReference>
<dbReference type="Gene3D" id="1.20.5.300">
    <property type="match status" value="1"/>
</dbReference>
<organism evidence="2 3">
    <name type="scientific">Paramagnetospirillum magneticum (strain ATCC 700264 / AMB-1)</name>
    <name type="common">Magnetospirillum magneticum</name>
    <dbReference type="NCBI Taxonomy" id="342108"/>
    <lineage>
        <taxon>Bacteria</taxon>
        <taxon>Pseudomonadati</taxon>
        <taxon>Pseudomonadota</taxon>
        <taxon>Alphaproteobacteria</taxon>
        <taxon>Rhodospirillales</taxon>
        <taxon>Magnetospirillaceae</taxon>
        <taxon>Paramagnetospirillum</taxon>
    </lineage>
</organism>
<dbReference type="OrthoDB" id="7306611at2"/>
<sequence length="74" mass="8342">MTDETDEANRRLVALEIRLSHHEIMAEELSEVVAQQARSIDVLVAEVRRLKERLGEAEAGLPGSPQDDRPPPHY</sequence>